<sequence length="324" mass="33864">MPFTRRTLLAATLALLPTLALAQGAYPNKPIRIVVPFPPGGSTDLLARRLGEKLATAMGQPVVVENKPGAGGTTGADFVAKSAPDGYTLLMGVTGSNAIAASLYPKLPYDTLKDFAPVSQLVSAPLVLSVNAGSPIKSVRDYVAAARVKPLSHGTPGNGTSMHLTAEMFDQAAGVRLMHVPYKGSAPAMNDLLGGTLDSMFGDFLVLLPQIKAGKVTPLAVTSARRHPMLPDVPTVAETGLPGLAQFEAASWQGLFAPAGVPREVLAKLNTEVVKAMESADIKEFFGSQGFIVGGTTPEQFKALIESEVPKWGRVVKAGNIKLD</sequence>
<feature type="chain" id="PRO_5021872106" evidence="2">
    <location>
        <begin position="23"/>
        <end position="324"/>
    </location>
</feature>
<dbReference type="OrthoDB" id="8678477at2"/>
<gene>
    <name evidence="3" type="ORF">FN976_27295</name>
</gene>
<protein>
    <submittedName>
        <fullName evidence="3">Tripartite tricarboxylate transporter substrate binding protein</fullName>
    </submittedName>
</protein>
<dbReference type="PANTHER" id="PTHR42928">
    <property type="entry name" value="TRICARBOXYLATE-BINDING PROTEIN"/>
    <property type="match status" value="1"/>
</dbReference>
<evidence type="ECO:0000313" key="4">
    <source>
        <dbReference type="Proteomes" id="UP000318199"/>
    </source>
</evidence>
<dbReference type="SUPFAM" id="SSF53850">
    <property type="entry name" value="Periplasmic binding protein-like II"/>
    <property type="match status" value="1"/>
</dbReference>
<dbReference type="InterPro" id="IPR042100">
    <property type="entry name" value="Bug_dom1"/>
</dbReference>
<dbReference type="Gene3D" id="3.40.190.10">
    <property type="entry name" value="Periplasmic binding protein-like II"/>
    <property type="match status" value="1"/>
</dbReference>
<evidence type="ECO:0000256" key="2">
    <source>
        <dbReference type="SAM" id="SignalP"/>
    </source>
</evidence>
<evidence type="ECO:0000313" key="3">
    <source>
        <dbReference type="EMBL" id="TWO65515.1"/>
    </source>
</evidence>
<feature type="signal peptide" evidence="2">
    <location>
        <begin position="1"/>
        <end position="22"/>
    </location>
</feature>
<keyword evidence="2" id="KW-0732">Signal</keyword>
<dbReference type="Gene3D" id="3.40.190.150">
    <property type="entry name" value="Bordetella uptake gene, domain 1"/>
    <property type="match status" value="1"/>
</dbReference>
<dbReference type="InterPro" id="IPR005064">
    <property type="entry name" value="BUG"/>
</dbReference>
<dbReference type="Pfam" id="PF03401">
    <property type="entry name" value="TctC"/>
    <property type="match status" value="1"/>
</dbReference>
<dbReference type="CDD" id="cd13578">
    <property type="entry name" value="PBP2_Bug27"/>
    <property type="match status" value="1"/>
</dbReference>
<reference evidence="3 4" key="1">
    <citation type="submission" date="2019-07" db="EMBL/GenBank/DDBJ databases">
        <title>Caenimonas sedimenti sp. nov., isolated from activated sludge.</title>
        <authorList>
            <person name="Xu J."/>
        </authorList>
    </citation>
    <scope>NUCLEOTIDE SEQUENCE [LARGE SCALE GENOMIC DNA]</scope>
    <source>
        <strain evidence="3 4">HX-9-20</strain>
    </source>
</reference>
<comment type="caution">
    <text evidence="3">The sequence shown here is derived from an EMBL/GenBank/DDBJ whole genome shotgun (WGS) entry which is preliminary data.</text>
</comment>
<dbReference type="AlphaFoldDB" id="A0A562ZEE4"/>
<dbReference type="RefSeq" id="WP_145896986.1">
    <property type="nucleotide sequence ID" value="NZ_VOBQ01000028.1"/>
</dbReference>
<evidence type="ECO:0000256" key="1">
    <source>
        <dbReference type="ARBA" id="ARBA00006987"/>
    </source>
</evidence>
<dbReference type="EMBL" id="VOBQ01000028">
    <property type="protein sequence ID" value="TWO65515.1"/>
    <property type="molecule type" value="Genomic_DNA"/>
</dbReference>
<dbReference type="Proteomes" id="UP000318199">
    <property type="component" value="Unassembled WGS sequence"/>
</dbReference>
<organism evidence="3 4">
    <name type="scientific">Caenimonas sedimenti</name>
    <dbReference type="NCBI Taxonomy" id="2596921"/>
    <lineage>
        <taxon>Bacteria</taxon>
        <taxon>Pseudomonadati</taxon>
        <taxon>Pseudomonadota</taxon>
        <taxon>Betaproteobacteria</taxon>
        <taxon>Burkholderiales</taxon>
        <taxon>Comamonadaceae</taxon>
        <taxon>Caenimonas</taxon>
    </lineage>
</organism>
<comment type="similarity">
    <text evidence="1">Belongs to the UPF0065 (bug) family.</text>
</comment>
<proteinExistence type="inferred from homology"/>
<name>A0A562ZEE4_9BURK</name>
<dbReference type="PIRSF" id="PIRSF017082">
    <property type="entry name" value="YflP"/>
    <property type="match status" value="1"/>
</dbReference>
<accession>A0A562ZEE4</accession>
<dbReference type="PANTHER" id="PTHR42928:SF5">
    <property type="entry name" value="BLR1237 PROTEIN"/>
    <property type="match status" value="1"/>
</dbReference>
<keyword evidence="4" id="KW-1185">Reference proteome</keyword>